<name>A0A7W2QSS8_9PSED</name>
<accession>A0A7W2QSS8</accession>
<dbReference type="RefSeq" id="WP_125920054.1">
    <property type="nucleotide sequence ID" value="NZ_BQHP01000001.1"/>
</dbReference>
<sequence length="363" mass="39241">MDEPLEIKISKFQQYISDTHSIATYQEGNAVVVQLWNGKILTTREHLSYEEYKKFRADVPEYGLPDYAPPKTTKDEHIGTTPNGNTVGRVIGSVDFPNKKNSDYNPTIDEELDPELNSKDNTLNNIQLSLDLLSIIPGIGTIAGGTNAAISIGRGNYTEAMASAAAMIPFAGGLIKGGVLIGKTGGKFSKSTARLRDGGKGKRVIDPRCILRPYKIKGRPTCPPPLTGHHVVPDRVFRLGSRTRIPGGLSNNDGLVICVQGKDRTGEHGRIHRIYDPEEQAVGLLNSPRGTAPLLTLEEIGARAVSRVTKCNEANLLAQLRGYHQSKGLQLDFIGRADPYGHITKTIPVESVGSKSNSGTGPL</sequence>
<evidence type="ECO:0000313" key="2">
    <source>
        <dbReference type="Proteomes" id="UP000590738"/>
    </source>
</evidence>
<comment type="caution">
    <text evidence="1">The sequence shown here is derived from an EMBL/GenBank/DDBJ whole genome shotgun (WGS) entry which is preliminary data.</text>
</comment>
<evidence type="ECO:0000313" key="1">
    <source>
        <dbReference type="EMBL" id="MBA6141010.1"/>
    </source>
</evidence>
<organism evidence="1 2">
    <name type="scientific">Pseudomonas juntendi</name>
    <dbReference type="NCBI Taxonomy" id="2666183"/>
    <lineage>
        <taxon>Bacteria</taxon>
        <taxon>Pseudomonadati</taxon>
        <taxon>Pseudomonadota</taxon>
        <taxon>Gammaproteobacteria</taxon>
        <taxon>Pseudomonadales</taxon>
        <taxon>Pseudomonadaceae</taxon>
        <taxon>Pseudomonas</taxon>
    </lineage>
</organism>
<proteinExistence type="predicted"/>
<dbReference type="EMBL" id="JACGCZ010000001">
    <property type="protein sequence ID" value="MBA6141010.1"/>
    <property type="molecule type" value="Genomic_DNA"/>
</dbReference>
<dbReference type="CDD" id="cd20745">
    <property type="entry name" value="FIX_RhsA_AHH_HNH-like"/>
    <property type="match status" value="1"/>
</dbReference>
<dbReference type="AlphaFoldDB" id="A0A7W2QSS8"/>
<protein>
    <submittedName>
        <fullName evidence="1">Uncharacterized protein</fullName>
    </submittedName>
</protein>
<gene>
    <name evidence="1" type="ORF">H4B97_00725</name>
</gene>
<reference evidence="1 2" key="1">
    <citation type="submission" date="2020-07" db="EMBL/GenBank/DDBJ databases">
        <title>Diversity of carbapenemase encoding genes among Pseudomonas putida group clinical isolates in a tertiary Brazilian hospital.</title>
        <authorList>
            <person name="Alberto-Lei F."/>
            <person name="Nodari C.S."/>
            <person name="Streling A.P."/>
            <person name="Paulino J.T."/>
            <person name="Bessa-Neto F.O."/>
            <person name="Cayo R."/>
            <person name="Gales A.C."/>
        </authorList>
    </citation>
    <scope>NUCLEOTIDE SEQUENCE [LARGE SCALE GENOMIC DNA]</scope>
    <source>
        <strain evidence="1 2">12273</strain>
    </source>
</reference>
<dbReference type="Proteomes" id="UP000590738">
    <property type="component" value="Unassembled WGS sequence"/>
</dbReference>